<evidence type="ECO:0000256" key="1">
    <source>
        <dbReference type="ARBA" id="ARBA00004651"/>
    </source>
</evidence>
<dbReference type="GO" id="GO:0043190">
    <property type="term" value="C:ATP-binding cassette (ABC) transporter complex"/>
    <property type="evidence" value="ECO:0007669"/>
    <property type="project" value="InterPro"/>
</dbReference>
<dbReference type="Gene3D" id="1.10.3720.10">
    <property type="entry name" value="MetI-like"/>
    <property type="match status" value="1"/>
</dbReference>
<sequence length="219" mass="24081">MHAAEINYAILLSDMMEGLLSSLQIFALTLLIGLPLGLVLAGGRMSRHRVISLPVQAYLLVMRGTPLMLQLFFFMYGPYYILGYTGISRFGAVIVAFSLNYAAYFAEIYRGGLESIPVGQYEAAATLGFTKGQTFFKIILPQVVKRVIPPMGNEFMTLVKDTALARVIAFSEMFDVAQKAASGHNSVIPFIVAGAFYLAMNAIVGQCFVAAEKKLDYYR</sequence>
<feature type="transmembrane region" description="Helical" evidence="8">
    <location>
        <begin position="81"/>
        <end position="103"/>
    </location>
</feature>
<keyword evidence="6 8" id="KW-1133">Transmembrane helix</keyword>
<dbReference type="PANTHER" id="PTHR30614:SF0">
    <property type="entry name" value="L-CYSTINE TRANSPORT SYSTEM PERMEASE PROTEIN TCYL"/>
    <property type="match status" value="1"/>
</dbReference>
<dbReference type="PANTHER" id="PTHR30614">
    <property type="entry name" value="MEMBRANE COMPONENT OF AMINO ACID ABC TRANSPORTER"/>
    <property type="match status" value="1"/>
</dbReference>
<evidence type="ECO:0000256" key="7">
    <source>
        <dbReference type="ARBA" id="ARBA00023136"/>
    </source>
</evidence>
<dbReference type="EMBL" id="FWXW01000006">
    <property type="protein sequence ID" value="SMC76478.1"/>
    <property type="molecule type" value="Genomic_DNA"/>
</dbReference>
<dbReference type="InterPro" id="IPR043429">
    <property type="entry name" value="ArtM/GltK/GlnP/TcyL/YhdX-like"/>
</dbReference>
<keyword evidence="11" id="KW-1185">Reference proteome</keyword>
<reference evidence="10 11" key="1">
    <citation type="submission" date="2017-04" db="EMBL/GenBank/DDBJ databases">
        <authorList>
            <person name="Afonso C.L."/>
            <person name="Miller P.J."/>
            <person name="Scott M.A."/>
            <person name="Spackman E."/>
            <person name="Goraichik I."/>
            <person name="Dimitrov K.M."/>
            <person name="Suarez D.L."/>
            <person name="Swayne D.E."/>
        </authorList>
    </citation>
    <scope>NUCLEOTIDE SEQUENCE [LARGE SCALE GENOMIC DNA]</scope>
    <source>
        <strain evidence="10 11">DSM 12816</strain>
    </source>
</reference>
<evidence type="ECO:0000313" key="11">
    <source>
        <dbReference type="Proteomes" id="UP000192790"/>
    </source>
</evidence>
<evidence type="ECO:0000256" key="4">
    <source>
        <dbReference type="ARBA" id="ARBA00022692"/>
    </source>
</evidence>
<evidence type="ECO:0000256" key="3">
    <source>
        <dbReference type="ARBA" id="ARBA00022475"/>
    </source>
</evidence>
<dbReference type="Proteomes" id="UP000192790">
    <property type="component" value="Unassembled WGS sequence"/>
</dbReference>
<dbReference type="AlphaFoldDB" id="A0A1W2BV88"/>
<keyword evidence="2 8" id="KW-0813">Transport</keyword>
<dbReference type="Pfam" id="PF00528">
    <property type="entry name" value="BPD_transp_1"/>
    <property type="match status" value="1"/>
</dbReference>
<feature type="transmembrane region" description="Helical" evidence="8">
    <location>
        <begin position="187"/>
        <end position="211"/>
    </location>
</feature>
<keyword evidence="3" id="KW-1003">Cell membrane</keyword>
<evidence type="ECO:0000256" key="6">
    <source>
        <dbReference type="ARBA" id="ARBA00022989"/>
    </source>
</evidence>
<protein>
    <submittedName>
        <fullName evidence="10">Amino acid ABC transporter membrane protein, PAAT family</fullName>
    </submittedName>
</protein>
<evidence type="ECO:0000256" key="2">
    <source>
        <dbReference type="ARBA" id="ARBA00022448"/>
    </source>
</evidence>
<feature type="transmembrane region" description="Helical" evidence="8">
    <location>
        <begin position="23"/>
        <end position="43"/>
    </location>
</feature>
<dbReference type="SUPFAM" id="SSF161098">
    <property type="entry name" value="MetI-like"/>
    <property type="match status" value="1"/>
</dbReference>
<evidence type="ECO:0000259" key="9">
    <source>
        <dbReference type="PROSITE" id="PS50928"/>
    </source>
</evidence>
<comment type="similarity">
    <text evidence="8">Belongs to the binding-protein-dependent transport system permease family.</text>
</comment>
<comment type="subcellular location">
    <subcellularLocation>
        <location evidence="1 8">Cell membrane</location>
        <topology evidence="1 8">Multi-pass membrane protein</topology>
    </subcellularLocation>
</comment>
<dbReference type="STRING" id="1122930.SAMN02745168_2383"/>
<dbReference type="PROSITE" id="PS50928">
    <property type="entry name" value="ABC_TM1"/>
    <property type="match status" value="1"/>
</dbReference>
<evidence type="ECO:0000256" key="5">
    <source>
        <dbReference type="ARBA" id="ARBA00022970"/>
    </source>
</evidence>
<accession>A0A1W2BV88</accession>
<organism evidence="10 11">
    <name type="scientific">Papillibacter cinnamivorans DSM 12816</name>
    <dbReference type="NCBI Taxonomy" id="1122930"/>
    <lineage>
        <taxon>Bacteria</taxon>
        <taxon>Bacillati</taxon>
        <taxon>Bacillota</taxon>
        <taxon>Clostridia</taxon>
        <taxon>Eubacteriales</taxon>
        <taxon>Oscillospiraceae</taxon>
        <taxon>Papillibacter</taxon>
    </lineage>
</organism>
<name>A0A1W2BV88_9FIRM</name>
<feature type="domain" description="ABC transmembrane type-1" evidence="9">
    <location>
        <begin position="15"/>
        <end position="209"/>
    </location>
</feature>
<keyword evidence="7 8" id="KW-0472">Membrane</keyword>
<dbReference type="InterPro" id="IPR035906">
    <property type="entry name" value="MetI-like_sf"/>
</dbReference>
<dbReference type="GO" id="GO:0022857">
    <property type="term" value="F:transmembrane transporter activity"/>
    <property type="evidence" value="ECO:0007669"/>
    <property type="project" value="InterPro"/>
</dbReference>
<dbReference type="InterPro" id="IPR010065">
    <property type="entry name" value="AA_ABC_transptr_permease_3TM"/>
</dbReference>
<evidence type="ECO:0000256" key="8">
    <source>
        <dbReference type="RuleBase" id="RU363032"/>
    </source>
</evidence>
<keyword evidence="5" id="KW-0029">Amino-acid transport</keyword>
<dbReference type="InterPro" id="IPR000515">
    <property type="entry name" value="MetI-like"/>
</dbReference>
<dbReference type="GO" id="GO:0006865">
    <property type="term" value="P:amino acid transport"/>
    <property type="evidence" value="ECO:0007669"/>
    <property type="project" value="UniProtKB-KW"/>
</dbReference>
<gene>
    <name evidence="10" type="ORF">SAMN02745168_2383</name>
</gene>
<evidence type="ECO:0000313" key="10">
    <source>
        <dbReference type="EMBL" id="SMC76478.1"/>
    </source>
</evidence>
<proteinExistence type="inferred from homology"/>
<dbReference type="NCBIfam" id="TIGR01726">
    <property type="entry name" value="HEQRo_perm_3TM"/>
    <property type="match status" value="1"/>
</dbReference>
<keyword evidence="4 8" id="KW-0812">Transmembrane</keyword>
<dbReference type="CDD" id="cd06261">
    <property type="entry name" value="TM_PBP2"/>
    <property type="match status" value="1"/>
</dbReference>